<proteinExistence type="predicted"/>
<dbReference type="Gene3D" id="3.90.1200.10">
    <property type="match status" value="1"/>
</dbReference>
<gene>
    <name evidence="2" type="ORF">SAMN05660337_2134</name>
</gene>
<organism evidence="2 3">
    <name type="scientific">Maridesulfovibrio ferrireducens</name>
    <dbReference type="NCBI Taxonomy" id="246191"/>
    <lineage>
        <taxon>Bacteria</taxon>
        <taxon>Pseudomonadati</taxon>
        <taxon>Thermodesulfobacteriota</taxon>
        <taxon>Desulfovibrionia</taxon>
        <taxon>Desulfovibrionales</taxon>
        <taxon>Desulfovibrionaceae</taxon>
        <taxon>Maridesulfovibrio</taxon>
    </lineage>
</organism>
<accession>A0A1G9HET5</accession>
<dbReference type="EMBL" id="FNGA01000003">
    <property type="protein sequence ID" value="SDL11531.1"/>
    <property type="molecule type" value="Genomic_DNA"/>
</dbReference>
<dbReference type="STRING" id="246191.SAMN05660337_2134"/>
<protein>
    <submittedName>
        <fullName evidence="2">Phosphotransferase enzyme family protein</fullName>
    </submittedName>
</protein>
<reference evidence="3" key="1">
    <citation type="submission" date="2016-10" db="EMBL/GenBank/DDBJ databases">
        <authorList>
            <person name="Varghese N."/>
            <person name="Submissions S."/>
        </authorList>
    </citation>
    <scope>NUCLEOTIDE SEQUENCE [LARGE SCALE GENOMIC DNA]</scope>
    <source>
        <strain evidence="3">DSM 16995</strain>
    </source>
</reference>
<dbReference type="AlphaFoldDB" id="A0A1G9HET5"/>
<keyword evidence="3" id="KW-1185">Reference proteome</keyword>
<dbReference type="RefSeq" id="WP_092160916.1">
    <property type="nucleotide sequence ID" value="NZ_FNGA01000003.1"/>
</dbReference>
<dbReference type="Proteomes" id="UP000199053">
    <property type="component" value="Unassembled WGS sequence"/>
</dbReference>
<name>A0A1G9HET5_9BACT</name>
<evidence type="ECO:0000259" key="1">
    <source>
        <dbReference type="Pfam" id="PF01636"/>
    </source>
</evidence>
<sequence>MVELTAGMIEKYLKEAFGTETSLVDYGDIGSLDKQGMKKFGYGKPLLVRFKVKGKIQETVISVMKGDNYGHQFYWDRAAVLMFQYETSGKLKRHVKPMGLGYVDKSGKMIPLQEPEEFFILNKKLEGYDYFQDLDRIRKGGFLDADNDRAGELADWLADIHSLKKDDSHLYTRRVRDLIGSSECIMGLVDEAYSHPCEYFSRDRFINLEKRLIDWRWKLSHYTHRLCAVHGDFHPWNVLVGGPDGFSVLDRSRGEWGEAAGDLCCMASNYILFGLYEGNLFSEKFRKMYMTYFERYLERTGDMEILEVIAPFFVFRGLVIASPVWYPDHPETVRSSLLRFIENVLEEEVFDYAGFERYMR</sequence>
<evidence type="ECO:0000313" key="3">
    <source>
        <dbReference type="Proteomes" id="UP000199053"/>
    </source>
</evidence>
<dbReference type="SUPFAM" id="SSF56112">
    <property type="entry name" value="Protein kinase-like (PK-like)"/>
    <property type="match status" value="1"/>
</dbReference>
<keyword evidence="2" id="KW-0808">Transferase</keyword>
<dbReference type="OrthoDB" id="9797603at2"/>
<evidence type="ECO:0000313" key="2">
    <source>
        <dbReference type="EMBL" id="SDL11531.1"/>
    </source>
</evidence>
<feature type="domain" description="Aminoglycoside phosphotransferase" evidence="1">
    <location>
        <begin position="146"/>
        <end position="267"/>
    </location>
</feature>
<dbReference type="GO" id="GO:0016740">
    <property type="term" value="F:transferase activity"/>
    <property type="evidence" value="ECO:0007669"/>
    <property type="project" value="UniProtKB-KW"/>
</dbReference>
<dbReference type="Pfam" id="PF01636">
    <property type="entry name" value="APH"/>
    <property type="match status" value="1"/>
</dbReference>
<dbReference type="InterPro" id="IPR002575">
    <property type="entry name" value="Aminoglycoside_PTrfase"/>
</dbReference>
<dbReference type="InterPro" id="IPR011009">
    <property type="entry name" value="Kinase-like_dom_sf"/>
</dbReference>